<evidence type="ECO:0000259" key="3">
    <source>
        <dbReference type="Pfam" id="PF01557"/>
    </source>
</evidence>
<dbReference type="AlphaFoldDB" id="A0A1L9NSS4"/>
<dbReference type="STRING" id="696762.PFRI_34490"/>
<dbReference type="FunFam" id="3.90.850.10:FF:000002">
    <property type="entry name" value="2-hydroxyhepta-2,4-diene-1,7-dioate isomerase"/>
    <property type="match status" value="1"/>
</dbReference>
<dbReference type="GO" id="GO:0046872">
    <property type="term" value="F:metal ion binding"/>
    <property type="evidence" value="ECO:0007669"/>
    <property type="project" value="UniProtKB-KW"/>
</dbReference>
<evidence type="ECO:0000256" key="1">
    <source>
        <dbReference type="ARBA" id="ARBA00010211"/>
    </source>
</evidence>
<reference evidence="4 5" key="1">
    <citation type="submission" date="2016-10" db="EMBL/GenBank/DDBJ databases">
        <title>Genome sequence of Planktotalea frisia SH6-1.</title>
        <authorList>
            <person name="Poehlein A."/>
            <person name="Bakenhus I."/>
            <person name="Voget S."/>
            <person name="Brinkhoff T."/>
            <person name="Simon M."/>
        </authorList>
    </citation>
    <scope>NUCLEOTIDE SEQUENCE [LARGE SCALE GENOMIC DNA]</scope>
    <source>
        <strain evidence="4 5">SH6-1</strain>
    </source>
</reference>
<organism evidence="4 5">
    <name type="scientific">Planktotalea frisia</name>
    <dbReference type="NCBI Taxonomy" id="696762"/>
    <lineage>
        <taxon>Bacteria</taxon>
        <taxon>Pseudomonadati</taxon>
        <taxon>Pseudomonadota</taxon>
        <taxon>Alphaproteobacteria</taxon>
        <taxon>Rhodobacterales</taxon>
        <taxon>Paracoccaceae</taxon>
        <taxon>Planktotalea</taxon>
    </lineage>
</organism>
<dbReference type="GO" id="GO:0050385">
    <property type="term" value="F:ureidoglycolate lyase activity"/>
    <property type="evidence" value="ECO:0007669"/>
    <property type="project" value="UniProtKB-EC"/>
</dbReference>
<feature type="domain" description="Fumarylacetoacetase-like C-terminal" evidence="3">
    <location>
        <begin position="73"/>
        <end position="278"/>
    </location>
</feature>
<dbReference type="InterPro" id="IPR051121">
    <property type="entry name" value="FAH"/>
</dbReference>
<comment type="caution">
    <text evidence="4">The sequence shown here is derived from an EMBL/GenBank/DDBJ whole genome shotgun (WGS) entry which is preliminary data.</text>
</comment>
<dbReference type="GO" id="GO:0019752">
    <property type="term" value="P:carboxylic acid metabolic process"/>
    <property type="evidence" value="ECO:0007669"/>
    <property type="project" value="UniProtKB-ARBA"/>
</dbReference>
<dbReference type="Pfam" id="PF01557">
    <property type="entry name" value="FAA_hydrolase"/>
    <property type="match status" value="1"/>
</dbReference>
<dbReference type="EC" id="4.3.2.3" evidence="4"/>
<dbReference type="PANTHER" id="PTHR42796:SF4">
    <property type="entry name" value="FUMARYLACETOACETATE HYDROLASE DOMAIN-CONTAINING PROTEIN 2A"/>
    <property type="match status" value="1"/>
</dbReference>
<evidence type="ECO:0000256" key="2">
    <source>
        <dbReference type="ARBA" id="ARBA00022723"/>
    </source>
</evidence>
<dbReference type="EMBL" id="MLCB01000186">
    <property type="protein sequence ID" value="OJI92345.1"/>
    <property type="molecule type" value="Genomic_DNA"/>
</dbReference>
<dbReference type="OrthoDB" id="5197601at2"/>
<dbReference type="RefSeq" id="WP_072631952.1">
    <property type="nucleotide sequence ID" value="NZ_MLCB01000186.1"/>
</dbReference>
<proteinExistence type="inferred from homology"/>
<evidence type="ECO:0000313" key="4">
    <source>
        <dbReference type="EMBL" id="OJI92345.1"/>
    </source>
</evidence>
<gene>
    <name evidence="4" type="ORF">PFRI_34490</name>
</gene>
<comment type="similarity">
    <text evidence="1">Belongs to the FAH family.</text>
</comment>
<evidence type="ECO:0000313" key="5">
    <source>
        <dbReference type="Proteomes" id="UP000184514"/>
    </source>
</evidence>
<keyword evidence="4" id="KW-0456">Lyase</keyword>
<dbReference type="InterPro" id="IPR036663">
    <property type="entry name" value="Fumarylacetoacetase_C_sf"/>
</dbReference>
<keyword evidence="2" id="KW-0479">Metal-binding</keyword>
<sequence>MKLLRYGALGAEKPGLLDNAGLLRDLSGHVDDITGDTLDDVTLAKLRALDPADLPIVEGEQRIGACVGNIGKFLCIGLNYSDHAAETGAAIPKHPILFFKANSAIVGPYDDVVMPRGSTHTDWEVELGVVIGKEAKYVSKEDALDYVAGYCIVNDVSERHFQNNLTGQWTKGKSCDTFGPTGPWLVTRDEVGDPQNLNMTCDVNGKRMQTGTTSTMIFTVAEIIEHLSQLFTLHPGDVITTGTPPGVGMGIKPEPIYLKKGDVMDLTIEGLGHQRQNVDQDA</sequence>
<dbReference type="GO" id="GO:0016853">
    <property type="term" value="F:isomerase activity"/>
    <property type="evidence" value="ECO:0007669"/>
    <property type="project" value="UniProtKB-ARBA"/>
</dbReference>
<dbReference type="Proteomes" id="UP000184514">
    <property type="component" value="Unassembled WGS sequence"/>
</dbReference>
<protein>
    <submittedName>
        <fullName evidence="4">Ureidoglycolate lyase</fullName>
        <ecNumber evidence="4">4.3.2.3</ecNumber>
    </submittedName>
</protein>
<dbReference type="InterPro" id="IPR011234">
    <property type="entry name" value="Fumarylacetoacetase-like_C"/>
</dbReference>
<accession>A0A1L9NSS4</accession>
<keyword evidence="5" id="KW-1185">Reference proteome</keyword>
<dbReference type="Gene3D" id="3.90.850.10">
    <property type="entry name" value="Fumarylacetoacetase-like, C-terminal domain"/>
    <property type="match status" value="1"/>
</dbReference>
<name>A0A1L9NSS4_9RHOB</name>
<dbReference type="PANTHER" id="PTHR42796">
    <property type="entry name" value="FUMARYLACETOACETATE HYDROLASE DOMAIN-CONTAINING PROTEIN 2A-RELATED"/>
    <property type="match status" value="1"/>
</dbReference>
<dbReference type="SUPFAM" id="SSF56529">
    <property type="entry name" value="FAH"/>
    <property type="match status" value="1"/>
</dbReference>